<protein>
    <submittedName>
        <fullName evidence="1">15012_t:CDS:1</fullName>
    </submittedName>
</protein>
<gene>
    <name evidence="1" type="ORF">RPERSI_LOCUS16415</name>
</gene>
<proteinExistence type="predicted"/>
<evidence type="ECO:0000313" key="2">
    <source>
        <dbReference type="Proteomes" id="UP000789920"/>
    </source>
</evidence>
<feature type="non-terminal residue" evidence="1">
    <location>
        <position position="1"/>
    </location>
</feature>
<dbReference type="Proteomes" id="UP000789920">
    <property type="component" value="Unassembled WGS sequence"/>
</dbReference>
<accession>A0ACA9R083</accession>
<evidence type="ECO:0000313" key="1">
    <source>
        <dbReference type="EMBL" id="CAG8771112.1"/>
    </source>
</evidence>
<dbReference type="EMBL" id="CAJVQC010040560">
    <property type="protein sequence ID" value="CAG8771112.1"/>
    <property type="molecule type" value="Genomic_DNA"/>
</dbReference>
<organism evidence="1 2">
    <name type="scientific">Racocetra persica</name>
    <dbReference type="NCBI Taxonomy" id="160502"/>
    <lineage>
        <taxon>Eukaryota</taxon>
        <taxon>Fungi</taxon>
        <taxon>Fungi incertae sedis</taxon>
        <taxon>Mucoromycota</taxon>
        <taxon>Glomeromycotina</taxon>
        <taxon>Glomeromycetes</taxon>
        <taxon>Diversisporales</taxon>
        <taxon>Gigasporaceae</taxon>
        <taxon>Racocetra</taxon>
    </lineage>
</organism>
<reference evidence="1" key="1">
    <citation type="submission" date="2021-06" db="EMBL/GenBank/DDBJ databases">
        <authorList>
            <person name="Kallberg Y."/>
            <person name="Tangrot J."/>
            <person name="Rosling A."/>
        </authorList>
    </citation>
    <scope>NUCLEOTIDE SEQUENCE</scope>
    <source>
        <strain evidence="1">MA461A</strain>
    </source>
</reference>
<sequence length="111" mass="13008">SYMLNIRSVACPNCPVQSETHVEEIVIMPKRKKKLKQIKDSRKLKKLADELLNEKAEQQFHININLNNTQTTPCIRLQIFDSYNSNQCNFIAVCRFFLKKLSWHSHTQTTS</sequence>
<name>A0ACA9R083_9GLOM</name>
<keyword evidence="2" id="KW-1185">Reference proteome</keyword>
<comment type="caution">
    <text evidence="1">The sequence shown here is derived from an EMBL/GenBank/DDBJ whole genome shotgun (WGS) entry which is preliminary data.</text>
</comment>